<dbReference type="EMBL" id="ML210997">
    <property type="protein sequence ID" value="TFK92528.1"/>
    <property type="molecule type" value="Genomic_DNA"/>
</dbReference>
<reference evidence="2 3" key="1">
    <citation type="journal article" date="2019" name="Nat. Ecol. Evol.">
        <title>Megaphylogeny resolves global patterns of mushroom evolution.</title>
        <authorList>
            <person name="Varga T."/>
            <person name="Krizsan K."/>
            <person name="Foldi C."/>
            <person name="Dima B."/>
            <person name="Sanchez-Garcia M."/>
            <person name="Sanchez-Ramirez S."/>
            <person name="Szollosi G.J."/>
            <person name="Szarkandi J.G."/>
            <person name="Papp V."/>
            <person name="Albert L."/>
            <person name="Andreopoulos W."/>
            <person name="Angelini C."/>
            <person name="Antonin V."/>
            <person name="Barry K.W."/>
            <person name="Bougher N.L."/>
            <person name="Buchanan P."/>
            <person name="Buyck B."/>
            <person name="Bense V."/>
            <person name="Catcheside P."/>
            <person name="Chovatia M."/>
            <person name="Cooper J."/>
            <person name="Damon W."/>
            <person name="Desjardin D."/>
            <person name="Finy P."/>
            <person name="Geml J."/>
            <person name="Haridas S."/>
            <person name="Hughes K."/>
            <person name="Justo A."/>
            <person name="Karasinski D."/>
            <person name="Kautmanova I."/>
            <person name="Kiss B."/>
            <person name="Kocsube S."/>
            <person name="Kotiranta H."/>
            <person name="LaButti K.M."/>
            <person name="Lechner B.E."/>
            <person name="Liimatainen K."/>
            <person name="Lipzen A."/>
            <person name="Lukacs Z."/>
            <person name="Mihaltcheva S."/>
            <person name="Morgado L.N."/>
            <person name="Niskanen T."/>
            <person name="Noordeloos M.E."/>
            <person name="Ohm R.A."/>
            <person name="Ortiz-Santana B."/>
            <person name="Ovrebo C."/>
            <person name="Racz N."/>
            <person name="Riley R."/>
            <person name="Savchenko A."/>
            <person name="Shiryaev A."/>
            <person name="Soop K."/>
            <person name="Spirin V."/>
            <person name="Szebenyi C."/>
            <person name="Tomsovsky M."/>
            <person name="Tulloss R.E."/>
            <person name="Uehling J."/>
            <person name="Grigoriev I.V."/>
            <person name="Vagvolgyi C."/>
            <person name="Papp T."/>
            <person name="Martin F.M."/>
            <person name="Miettinen O."/>
            <person name="Hibbett D.S."/>
            <person name="Nagy L.G."/>
        </authorList>
    </citation>
    <scope>NUCLEOTIDE SEQUENCE [LARGE SCALE GENOMIC DNA]</scope>
    <source>
        <strain evidence="2 3">HHB13444</strain>
    </source>
</reference>
<dbReference type="InParanoid" id="A0A5C3PXB3"/>
<organism evidence="2 3">
    <name type="scientific">Polyporus arcularius HHB13444</name>
    <dbReference type="NCBI Taxonomy" id="1314778"/>
    <lineage>
        <taxon>Eukaryota</taxon>
        <taxon>Fungi</taxon>
        <taxon>Dikarya</taxon>
        <taxon>Basidiomycota</taxon>
        <taxon>Agaricomycotina</taxon>
        <taxon>Agaricomycetes</taxon>
        <taxon>Polyporales</taxon>
        <taxon>Polyporaceae</taxon>
        <taxon>Polyporus</taxon>
    </lineage>
</organism>
<protein>
    <submittedName>
        <fullName evidence="2">Uncharacterized protein</fullName>
    </submittedName>
</protein>
<dbReference type="AlphaFoldDB" id="A0A5C3PXB3"/>
<accession>A0A5C3PXB3</accession>
<proteinExistence type="predicted"/>
<evidence type="ECO:0000313" key="3">
    <source>
        <dbReference type="Proteomes" id="UP000308197"/>
    </source>
</evidence>
<name>A0A5C3PXB3_9APHY</name>
<sequence length="193" mass="21092">MCPPEDHDAASLQQRRGAGTRVSPRFSSPPSASCDPALVSDFSPMGTRVGVPPRFLEFRGRRPLVPVWPAANFCLTGCRWGRHTISASFTRNAGPMTRELRTSIAPGGLSIDWRGWTRRMCARSGEKPSRPGTDRLLRRSLRSRERREKGDFAICLCPAAARSFASTSCISDKPQAGTVALATEQYPLVGCNS</sequence>
<feature type="region of interest" description="Disordered" evidence="1">
    <location>
        <begin position="1"/>
        <end position="33"/>
    </location>
</feature>
<gene>
    <name evidence="2" type="ORF">K466DRAFT_223977</name>
</gene>
<evidence type="ECO:0000256" key="1">
    <source>
        <dbReference type="SAM" id="MobiDB-lite"/>
    </source>
</evidence>
<evidence type="ECO:0000313" key="2">
    <source>
        <dbReference type="EMBL" id="TFK92528.1"/>
    </source>
</evidence>
<keyword evidence="3" id="KW-1185">Reference proteome</keyword>
<dbReference type="Proteomes" id="UP000308197">
    <property type="component" value="Unassembled WGS sequence"/>
</dbReference>